<protein>
    <recommendedName>
        <fullName evidence="5">Cell division cycle protein 123</fullName>
    </recommendedName>
</protein>
<dbReference type="Proteomes" id="UP000265515">
    <property type="component" value="Unassembled WGS sequence"/>
</dbReference>
<gene>
    <name evidence="3" type="ORF">CBR_g50844</name>
</gene>
<evidence type="ECO:0000313" key="4">
    <source>
        <dbReference type="Proteomes" id="UP000265515"/>
    </source>
</evidence>
<accession>A0A388M7C8</accession>
<dbReference type="GO" id="GO:0051726">
    <property type="term" value="P:regulation of cell cycle"/>
    <property type="evidence" value="ECO:0007669"/>
    <property type="project" value="EnsemblPlants"/>
</dbReference>
<dbReference type="PANTHER" id="PTHR15323">
    <property type="entry name" value="D123 PROTEIN"/>
    <property type="match status" value="1"/>
</dbReference>
<evidence type="ECO:0000256" key="2">
    <source>
        <dbReference type="SAM" id="MobiDB-lite"/>
    </source>
</evidence>
<proteinExistence type="inferred from homology"/>
<dbReference type="PANTHER" id="PTHR15323:SF6">
    <property type="entry name" value="CELL DIVISION CYCLE PROTEIN 123 HOMOLOG"/>
    <property type="match status" value="1"/>
</dbReference>
<dbReference type="GO" id="GO:0043073">
    <property type="term" value="C:germ cell nucleus"/>
    <property type="evidence" value="ECO:0007669"/>
    <property type="project" value="EnsemblPlants"/>
</dbReference>
<keyword evidence="4" id="KW-1185">Reference proteome</keyword>
<name>A0A388M7C8_CHABU</name>
<dbReference type="EMBL" id="BFEA01000816">
    <property type="protein sequence ID" value="GBG90497.1"/>
    <property type="molecule type" value="Genomic_DNA"/>
</dbReference>
<organism evidence="3 4">
    <name type="scientific">Chara braunii</name>
    <name type="common">Braun's stonewort</name>
    <dbReference type="NCBI Taxonomy" id="69332"/>
    <lineage>
        <taxon>Eukaryota</taxon>
        <taxon>Viridiplantae</taxon>
        <taxon>Streptophyta</taxon>
        <taxon>Charophyceae</taxon>
        <taxon>Charales</taxon>
        <taxon>Characeae</taxon>
        <taxon>Chara</taxon>
    </lineage>
</organism>
<dbReference type="GO" id="GO:0005737">
    <property type="term" value="C:cytoplasm"/>
    <property type="evidence" value="ECO:0007669"/>
    <property type="project" value="EnsemblPlants"/>
</dbReference>
<dbReference type="STRING" id="69332.A0A388M7C8"/>
<reference evidence="3 4" key="1">
    <citation type="journal article" date="2018" name="Cell">
        <title>The Chara Genome: Secondary Complexity and Implications for Plant Terrestrialization.</title>
        <authorList>
            <person name="Nishiyama T."/>
            <person name="Sakayama H."/>
            <person name="Vries J.D."/>
            <person name="Buschmann H."/>
            <person name="Saint-Marcoux D."/>
            <person name="Ullrich K.K."/>
            <person name="Haas F.B."/>
            <person name="Vanderstraeten L."/>
            <person name="Becker D."/>
            <person name="Lang D."/>
            <person name="Vosolsobe S."/>
            <person name="Rombauts S."/>
            <person name="Wilhelmsson P.K.I."/>
            <person name="Janitza P."/>
            <person name="Kern R."/>
            <person name="Heyl A."/>
            <person name="Rumpler F."/>
            <person name="Villalobos L.I.A.C."/>
            <person name="Clay J.M."/>
            <person name="Skokan R."/>
            <person name="Toyoda A."/>
            <person name="Suzuki Y."/>
            <person name="Kagoshima H."/>
            <person name="Schijlen E."/>
            <person name="Tajeshwar N."/>
            <person name="Catarino B."/>
            <person name="Hetherington A.J."/>
            <person name="Saltykova A."/>
            <person name="Bonnot C."/>
            <person name="Breuninger H."/>
            <person name="Symeonidi A."/>
            <person name="Radhakrishnan G.V."/>
            <person name="Van Nieuwerburgh F."/>
            <person name="Deforce D."/>
            <person name="Chang C."/>
            <person name="Karol K.G."/>
            <person name="Hedrich R."/>
            <person name="Ulvskov P."/>
            <person name="Glockner G."/>
            <person name="Delwiche C.F."/>
            <person name="Petrasek J."/>
            <person name="Van de Peer Y."/>
            <person name="Friml J."/>
            <person name="Beilby M."/>
            <person name="Dolan L."/>
            <person name="Kohara Y."/>
            <person name="Sugano S."/>
            <person name="Fujiyama A."/>
            <person name="Delaux P.-M."/>
            <person name="Quint M."/>
            <person name="TheiBen G."/>
            <person name="Hagemann M."/>
            <person name="Harholt J."/>
            <person name="Dunand C."/>
            <person name="Zachgo S."/>
            <person name="Langdale J."/>
            <person name="Maumus F."/>
            <person name="Straeten D.V.D."/>
            <person name="Gould S.B."/>
            <person name="Rensing S.A."/>
        </authorList>
    </citation>
    <scope>NUCLEOTIDE SEQUENCE [LARGE SCALE GENOMIC DNA]</scope>
    <source>
        <strain evidence="3 4">S276</strain>
    </source>
</reference>
<dbReference type="GO" id="GO:0071897">
    <property type="term" value="P:DNA biosynthetic process"/>
    <property type="evidence" value="ECO:0007669"/>
    <property type="project" value="EnsemblPlants"/>
</dbReference>
<dbReference type="Pfam" id="PF07065">
    <property type="entry name" value="D123"/>
    <property type="match status" value="1"/>
</dbReference>
<evidence type="ECO:0000313" key="3">
    <source>
        <dbReference type="EMBL" id="GBG90497.1"/>
    </source>
</evidence>
<dbReference type="GO" id="GO:0032153">
    <property type="term" value="C:cell division site"/>
    <property type="evidence" value="ECO:0007669"/>
    <property type="project" value="EnsemblPlants"/>
</dbReference>
<evidence type="ECO:0008006" key="5">
    <source>
        <dbReference type="Google" id="ProtNLM"/>
    </source>
</evidence>
<dbReference type="GO" id="GO:0006260">
    <property type="term" value="P:DNA replication"/>
    <property type="evidence" value="ECO:0007669"/>
    <property type="project" value="EnsemblPlants"/>
</dbReference>
<comment type="caution">
    <text evidence="3">The sequence shown here is derived from an EMBL/GenBank/DDBJ whole genome shotgun (WGS) entry which is preliminary data.</text>
</comment>
<feature type="region of interest" description="Disordered" evidence="2">
    <location>
        <begin position="216"/>
        <end position="239"/>
    </location>
</feature>
<dbReference type="InterPro" id="IPR009772">
    <property type="entry name" value="CDC123"/>
</dbReference>
<feature type="compositionally biased region" description="Basic and acidic residues" evidence="2">
    <location>
        <begin position="227"/>
        <end position="239"/>
    </location>
</feature>
<dbReference type="Gramene" id="GBG90497">
    <property type="protein sequence ID" value="GBG90497"/>
    <property type="gene ID" value="CBR_g50844"/>
</dbReference>
<dbReference type="OrthoDB" id="360540at2759"/>
<sequence>MANVPTFPELELAVRDAIDRLGGAVVPKLNWSCPKDAAWISPTGSVKCTNPAEVFLLLKSSDSIVHDLLHAFDGCEGSAMTRPPVFMLALRKWHDLRPEMEFRCFVRRGELIAISQREVTSLYPTLLERRYQMRDLLVDFFEETVSGAFDDPDYTFDAYVTRSNKVKVLDFNPFGGATLPLLFTWDELLSRTTALALPNGRSATLDSNNIVNGDGHVSNESAIADHGNGDSRSSDRLYPESCSRSRSEAIVNGNGCTEAAEEEVRNDDRSNGGRLPLDEGVELRVVQSQEGVHPSLRAASGAPFDLVDVSSGSALEEFLERVQLLERDAEQAEGGTRRQQQS</sequence>
<comment type="similarity">
    <text evidence="1">Belongs to the CDC123 family.</text>
</comment>
<evidence type="ECO:0000256" key="1">
    <source>
        <dbReference type="ARBA" id="ARBA00011047"/>
    </source>
</evidence>
<dbReference type="AlphaFoldDB" id="A0A388M7C8"/>